<accession>A0A8H8CPY9</accession>
<dbReference type="EMBL" id="JAFIQS010000001">
    <property type="protein sequence ID" value="KAG5173388.1"/>
    <property type="molecule type" value="Genomic_DNA"/>
</dbReference>
<dbReference type="AlphaFoldDB" id="A0A8H8CPY9"/>
<reference evidence="2" key="1">
    <citation type="submission" date="2021-02" db="EMBL/GenBank/DDBJ databases">
        <title>Psilocybe cubensis genome.</title>
        <authorList>
            <person name="Mckernan K.J."/>
            <person name="Crawford S."/>
            <person name="Trippe A."/>
            <person name="Kane L.T."/>
            <person name="Mclaughlin S."/>
        </authorList>
    </citation>
    <scope>NUCLEOTIDE SEQUENCE [LARGE SCALE GENOMIC DNA]</scope>
    <source>
        <strain evidence="2">MGC-MH-2018</strain>
    </source>
</reference>
<dbReference type="SUPFAM" id="SSF52540">
    <property type="entry name" value="P-loop containing nucleoside triphosphate hydrolases"/>
    <property type="match status" value="2"/>
</dbReference>
<evidence type="ECO:0000313" key="2">
    <source>
        <dbReference type="EMBL" id="KAG5173388.1"/>
    </source>
</evidence>
<dbReference type="InterPro" id="IPR006073">
    <property type="entry name" value="GTP-bd"/>
</dbReference>
<comment type="caution">
    <text evidence="2">The sequence shown here is derived from an EMBL/GenBank/DDBJ whole genome shotgun (WGS) entry which is preliminary data.</text>
</comment>
<evidence type="ECO:0000259" key="1">
    <source>
        <dbReference type="Pfam" id="PF01926"/>
    </source>
</evidence>
<dbReference type="Gene3D" id="3.40.50.300">
    <property type="entry name" value="P-loop containing nucleotide triphosphate hydrolases"/>
    <property type="match status" value="2"/>
</dbReference>
<dbReference type="CDD" id="cd00882">
    <property type="entry name" value="Ras_like_GTPase"/>
    <property type="match status" value="1"/>
</dbReference>
<dbReference type="InterPro" id="IPR027417">
    <property type="entry name" value="P-loop_NTPase"/>
</dbReference>
<dbReference type="Pfam" id="PF01926">
    <property type="entry name" value="MMR_HSR1"/>
    <property type="match status" value="1"/>
</dbReference>
<name>A0A8H8CPY9_PSICU</name>
<dbReference type="GO" id="GO:0005525">
    <property type="term" value="F:GTP binding"/>
    <property type="evidence" value="ECO:0007669"/>
    <property type="project" value="InterPro"/>
</dbReference>
<organism evidence="2">
    <name type="scientific">Psilocybe cubensis</name>
    <name type="common">Psychedelic mushroom</name>
    <name type="synonym">Stropharia cubensis</name>
    <dbReference type="NCBI Taxonomy" id="181762"/>
    <lineage>
        <taxon>Eukaryota</taxon>
        <taxon>Fungi</taxon>
        <taxon>Dikarya</taxon>
        <taxon>Basidiomycota</taxon>
        <taxon>Agaricomycotina</taxon>
        <taxon>Agaricomycetes</taxon>
        <taxon>Agaricomycetidae</taxon>
        <taxon>Agaricales</taxon>
        <taxon>Agaricineae</taxon>
        <taxon>Strophariaceae</taxon>
        <taxon>Psilocybe</taxon>
    </lineage>
</organism>
<feature type="domain" description="G" evidence="1">
    <location>
        <begin position="174"/>
        <end position="287"/>
    </location>
</feature>
<protein>
    <recommendedName>
        <fullName evidence="1">G domain-containing protein</fullName>
    </recommendedName>
</protein>
<gene>
    <name evidence="2" type="ORF">JR316_000043</name>
</gene>
<proteinExistence type="predicted"/>
<sequence length="388" mass="43343">MVIGDTTDSCTTIIKKVMVDPKLISDFPHLNGHSVFLVDTPGFNRVEATNEETIRQIKAWFSSLPGHCELGGIIFLHDISNDRVIGANYLADATCKEFSPVSVVLGFTKGKSVLSQFEERVRILKDGYWRNIVSNGAIIEKIHSSDDIGGASAVLQTVLKTYISKCARRIVIPVVGMAGAGKSTLINTILETTDAVVGHDQAICTRRIREHTNRNLFWYHRSCIIHSVVLVDTPGFDNPVVSDTTVRRQIEEHVGNLSAPECDFGGVIYVQDLTSDYDWRNALHNLLISKRNIQENVAIVATKGGRWGNNVELTQRLESLKKYQCKYLILQNCQVFEIGSTLHPPIEARRIVDAVLERYKPTTKVSSVEADTSLRTWFANLLRITYSN</sequence>